<reference evidence="12" key="1">
    <citation type="submission" date="2023-07" db="EMBL/GenBank/DDBJ databases">
        <title>Between Cages and Wild: Unraveling the Impact of Captivity on Animal Microbiomes and Antimicrobial Resistance.</title>
        <authorList>
            <person name="Schmartz G.P."/>
            <person name="Rehner J."/>
            <person name="Schuff M.J."/>
            <person name="Becker S.L."/>
            <person name="Kravczyk M."/>
            <person name="Gurevich A."/>
            <person name="Francke R."/>
            <person name="Mueller R."/>
            <person name="Keller V."/>
            <person name="Keller A."/>
        </authorList>
    </citation>
    <scope>NUCLEOTIDE SEQUENCE</scope>
    <source>
        <strain evidence="12">S39M_St_73</strain>
    </source>
</reference>
<evidence type="ECO:0000256" key="6">
    <source>
        <dbReference type="ARBA" id="ARBA00022695"/>
    </source>
</evidence>
<evidence type="ECO:0000256" key="4">
    <source>
        <dbReference type="ARBA" id="ARBA00022478"/>
    </source>
</evidence>
<name>A0AA43RLV9_9LACT</name>
<keyword evidence="5 11" id="KW-0808">Transferase</keyword>
<evidence type="ECO:0000256" key="2">
    <source>
        <dbReference type="ARBA" id="ARBA00012418"/>
    </source>
</evidence>
<evidence type="ECO:0000256" key="11">
    <source>
        <dbReference type="HAMAP-Rule" id="MF_00366"/>
    </source>
</evidence>
<dbReference type="PANTHER" id="PTHR34476:SF1">
    <property type="entry name" value="DNA-DIRECTED RNA POLYMERASE SUBUNIT OMEGA"/>
    <property type="match status" value="1"/>
</dbReference>
<dbReference type="GO" id="GO:0003677">
    <property type="term" value="F:DNA binding"/>
    <property type="evidence" value="ECO:0007669"/>
    <property type="project" value="UniProtKB-UniRule"/>
</dbReference>
<evidence type="ECO:0000256" key="5">
    <source>
        <dbReference type="ARBA" id="ARBA00022679"/>
    </source>
</evidence>
<gene>
    <name evidence="11 12" type="primary">rpoZ</name>
    <name evidence="12" type="ORF">Q4F26_01005</name>
</gene>
<dbReference type="GO" id="GO:0006351">
    <property type="term" value="P:DNA-templated transcription"/>
    <property type="evidence" value="ECO:0007669"/>
    <property type="project" value="UniProtKB-UniRule"/>
</dbReference>
<organism evidence="12 13">
    <name type="scientific">Atopococcus tabaci</name>
    <dbReference type="NCBI Taxonomy" id="269774"/>
    <lineage>
        <taxon>Bacteria</taxon>
        <taxon>Bacillati</taxon>
        <taxon>Bacillota</taxon>
        <taxon>Bacilli</taxon>
        <taxon>Lactobacillales</taxon>
        <taxon>Carnobacteriaceae</taxon>
        <taxon>Atopococcus</taxon>
    </lineage>
</organism>
<comment type="similarity">
    <text evidence="1 11">Belongs to the RNA polymerase subunit omega family.</text>
</comment>
<evidence type="ECO:0000256" key="8">
    <source>
        <dbReference type="ARBA" id="ARBA00024694"/>
    </source>
</evidence>
<evidence type="ECO:0000256" key="1">
    <source>
        <dbReference type="ARBA" id="ARBA00006711"/>
    </source>
</evidence>
<keyword evidence="6 11" id="KW-0548">Nucleotidyltransferase</keyword>
<dbReference type="EC" id="2.7.7.6" evidence="2 11"/>
<dbReference type="HAMAP" id="MF_00366">
    <property type="entry name" value="RNApol_bact_RpoZ"/>
    <property type="match status" value="1"/>
</dbReference>
<comment type="subunit">
    <text evidence="11">The RNAP catalytic core consists of 2 alpha, 1 beta, 1 beta' and 1 omega subunit. When a sigma factor is associated with the core the holoenzyme is formed, which can initiate transcription.</text>
</comment>
<sequence length="70" mass="7888">MLMHPSRDELLKNIDSAYSLCVIAAKRSKRIRDGEKLMLDDYHSVQPVGKALEEIAHGDILIDPKSQVVE</sequence>
<evidence type="ECO:0000313" key="13">
    <source>
        <dbReference type="Proteomes" id="UP001171751"/>
    </source>
</evidence>
<evidence type="ECO:0000313" key="12">
    <source>
        <dbReference type="EMBL" id="MDO5456899.1"/>
    </source>
</evidence>
<dbReference type="SUPFAM" id="SSF63562">
    <property type="entry name" value="RPB6/omega subunit-like"/>
    <property type="match status" value="1"/>
</dbReference>
<dbReference type="Proteomes" id="UP001171751">
    <property type="component" value="Unassembled WGS sequence"/>
</dbReference>
<dbReference type="GO" id="GO:0003899">
    <property type="term" value="F:DNA-directed RNA polymerase activity"/>
    <property type="evidence" value="ECO:0007669"/>
    <property type="project" value="UniProtKB-UniRule"/>
</dbReference>
<dbReference type="EMBL" id="JAUNQW010000002">
    <property type="protein sequence ID" value="MDO5456899.1"/>
    <property type="molecule type" value="Genomic_DNA"/>
</dbReference>
<dbReference type="InterPro" id="IPR036161">
    <property type="entry name" value="RPB6/omega-like_sf"/>
</dbReference>
<evidence type="ECO:0000256" key="9">
    <source>
        <dbReference type="ARBA" id="ARBA00029924"/>
    </source>
</evidence>
<accession>A0AA43RLV9</accession>
<dbReference type="InterPro" id="IPR006110">
    <property type="entry name" value="Pol_omega/Rpo6/RPB6"/>
</dbReference>
<dbReference type="AlphaFoldDB" id="A0AA43RLV9"/>
<protein>
    <recommendedName>
        <fullName evidence="3 11">DNA-directed RNA polymerase subunit omega</fullName>
        <shortName evidence="11">RNAP omega subunit</shortName>
        <ecNumber evidence="2 11">2.7.7.6</ecNumber>
    </recommendedName>
    <alternativeName>
        <fullName evidence="11">RNA polymerase omega subunit</fullName>
    </alternativeName>
    <alternativeName>
        <fullName evidence="9 11">Transcriptase subunit omega</fullName>
    </alternativeName>
</protein>
<evidence type="ECO:0000256" key="7">
    <source>
        <dbReference type="ARBA" id="ARBA00023163"/>
    </source>
</evidence>
<dbReference type="InterPro" id="IPR003716">
    <property type="entry name" value="DNA-dir_RNA_pol_omega"/>
</dbReference>
<keyword evidence="13" id="KW-1185">Reference proteome</keyword>
<dbReference type="SMART" id="SM01409">
    <property type="entry name" value="RNA_pol_Rpb6"/>
    <property type="match status" value="1"/>
</dbReference>
<dbReference type="Gene3D" id="3.90.940.10">
    <property type="match status" value="1"/>
</dbReference>
<comment type="caution">
    <text evidence="12">The sequence shown here is derived from an EMBL/GenBank/DDBJ whole genome shotgun (WGS) entry which is preliminary data.</text>
</comment>
<keyword evidence="7 11" id="KW-0804">Transcription</keyword>
<proteinExistence type="inferred from homology"/>
<dbReference type="Pfam" id="PF01192">
    <property type="entry name" value="RNA_pol_Rpb6"/>
    <property type="match status" value="1"/>
</dbReference>
<dbReference type="NCBIfam" id="TIGR00690">
    <property type="entry name" value="rpoZ"/>
    <property type="match status" value="1"/>
</dbReference>
<dbReference type="GO" id="GO:0000428">
    <property type="term" value="C:DNA-directed RNA polymerase complex"/>
    <property type="evidence" value="ECO:0007669"/>
    <property type="project" value="UniProtKB-KW"/>
</dbReference>
<evidence type="ECO:0000256" key="10">
    <source>
        <dbReference type="ARBA" id="ARBA00048552"/>
    </source>
</evidence>
<dbReference type="PANTHER" id="PTHR34476">
    <property type="entry name" value="DNA-DIRECTED RNA POLYMERASE SUBUNIT OMEGA"/>
    <property type="match status" value="1"/>
</dbReference>
<comment type="function">
    <text evidence="8 11">Promotes RNA polymerase assembly. Latches the N- and C-terminal regions of the beta' subunit thereby facilitating its interaction with the beta and alpha subunits.</text>
</comment>
<comment type="catalytic activity">
    <reaction evidence="10 11">
        <text>RNA(n) + a ribonucleoside 5'-triphosphate = RNA(n+1) + diphosphate</text>
        <dbReference type="Rhea" id="RHEA:21248"/>
        <dbReference type="Rhea" id="RHEA-COMP:14527"/>
        <dbReference type="Rhea" id="RHEA-COMP:17342"/>
        <dbReference type="ChEBI" id="CHEBI:33019"/>
        <dbReference type="ChEBI" id="CHEBI:61557"/>
        <dbReference type="ChEBI" id="CHEBI:140395"/>
        <dbReference type="EC" id="2.7.7.6"/>
    </reaction>
</comment>
<keyword evidence="4 11" id="KW-0240">DNA-directed RNA polymerase</keyword>
<evidence type="ECO:0000256" key="3">
    <source>
        <dbReference type="ARBA" id="ARBA00013725"/>
    </source>
</evidence>